<dbReference type="PANTHER" id="PTHR21340">
    <property type="entry name" value="DIADENOSINE 5,5-P1,P4-TETRAPHOSPHATE PYROPHOSPHOHYDROLASE MUTT"/>
    <property type="match status" value="1"/>
</dbReference>
<keyword evidence="9" id="KW-1185">Reference proteome</keyword>
<evidence type="ECO:0000256" key="2">
    <source>
        <dbReference type="ARBA" id="ARBA00018911"/>
    </source>
</evidence>
<dbReference type="RefSeq" id="WP_149498067.1">
    <property type="nucleotide sequence ID" value="NZ_JAJMQV010000015.1"/>
</dbReference>
<dbReference type="Proteomes" id="UP001239462">
    <property type="component" value="Unassembled WGS sequence"/>
</dbReference>
<feature type="region of interest" description="Disordered" evidence="6">
    <location>
        <begin position="33"/>
        <end position="62"/>
    </location>
</feature>
<feature type="compositionally biased region" description="Basic and acidic residues" evidence="6">
    <location>
        <begin position="33"/>
        <end position="54"/>
    </location>
</feature>
<protein>
    <recommendedName>
        <fullName evidence="2">Bis(5'-nucleosyl)-tetraphosphatase [asymmetrical]</fullName>
    </recommendedName>
    <alternativeName>
        <fullName evidence="5">Diadenosine 5',5'''-P1,P4-tetraphosphate asymmetrical hydrolase</fullName>
    </alternativeName>
</protein>
<comment type="similarity">
    <text evidence="1">Belongs to the Nudix hydrolase family.</text>
</comment>
<dbReference type="InterPro" id="IPR000086">
    <property type="entry name" value="NUDIX_hydrolase_dom"/>
</dbReference>
<evidence type="ECO:0000313" key="9">
    <source>
        <dbReference type="Proteomes" id="UP001239462"/>
    </source>
</evidence>
<organism evidence="8 9">
    <name type="scientific">Roseiconus lacunae</name>
    <dbReference type="NCBI Taxonomy" id="2605694"/>
    <lineage>
        <taxon>Bacteria</taxon>
        <taxon>Pseudomonadati</taxon>
        <taxon>Planctomycetota</taxon>
        <taxon>Planctomycetia</taxon>
        <taxon>Pirellulales</taxon>
        <taxon>Pirellulaceae</taxon>
        <taxon>Roseiconus</taxon>
    </lineage>
</organism>
<dbReference type="PROSITE" id="PS00893">
    <property type="entry name" value="NUDIX_BOX"/>
    <property type="match status" value="1"/>
</dbReference>
<gene>
    <name evidence="8" type="ORF">QTN89_26850</name>
</gene>
<name>A0ABT7PRH1_9BACT</name>
<dbReference type="PANTHER" id="PTHR21340:SF0">
    <property type="entry name" value="BIS(5'-NUCLEOSYL)-TETRAPHOSPHATASE [ASYMMETRICAL]"/>
    <property type="match status" value="1"/>
</dbReference>
<evidence type="ECO:0000256" key="6">
    <source>
        <dbReference type="SAM" id="MobiDB-lite"/>
    </source>
</evidence>
<sequence>MTSASPEKKRAAGILIITATSPREFLLLRHPDRWDLPKGHRDGNESDAETALRETEEETGLSADRIRLDPEFRFRLNYPVKYKRSGKAVEKTVTYFIGEVDQTFEPILTEHPEFRWFPWAPPHQIQDQTIDPLLQAVADYLEAKTSS</sequence>
<evidence type="ECO:0000256" key="1">
    <source>
        <dbReference type="ARBA" id="ARBA00005582"/>
    </source>
</evidence>
<evidence type="ECO:0000256" key="4">
    <source>
        <dbReference type="ARBA" id="ARBA00022801"/>
    </source>
</evidence>
<accession>A0ABT7PRH1</accession>
<proteinExistence type="inferred from homology"/>
<dbReference type="SUPFAM" id="SSF55811">
    <property type="entry name" value="Nudix"/>
    <property type="match status" value="1"/>
</dbReference>
<evidence type="ECO:0000256" key="3">
    <source>
        <dbReference type="ARBA" id="ARBA00022741"/>
    </source>
</evidence>
<evidence type="ECO:0000313" key="8">
    <source>
        <dbReference type="EMBL" id="MDM4019102.1"/>
    </source>
</evidence>
<dbReference type="EMBL" id="JASZZN010000031">
    <property type="protein sequence ID" value="MDM4019102.1"/>
    <property type="molecule type" value="Genomic_DNA"/>
</dbReference>
<dbReference type="InterPro" id="IPR020084">
    <property type="entry name" value="NUDIX_hydrolase_CS"/>
</dbReference>
<dbReference type="Pfam" id="PF00293">
    <property type="entry name" value="NUDIX"/>
    <property type="match status" value="1"/>
</dbReference>
<dbReference type="InterPro" id="IPR015797">
    <property type="entry name" value="NUDIX_hydrolase-like_dom_sf"/>
</dbReference>
<evidence type="ECO:0000256" key="5">
    <source>
        <dbReference type="ARBA" id="ARBA00032644"/>
    </source>
</evidence>
<keyword evidence="4" id="KW-0378">Hydrolase</keyword>
<dbReference type="Gene3D" id="3.90.79.10">
    <property type="entry name" value="Nucleoside Triphosphate Pyrophosphohydrolase"/>
    <property type="match status" value="1"/>
</dbReference>
<reference evidence="8 9" key="1">
    <citation type="submission" date="2023-06" db="EMBL/GenBank/DDBJ databases">
        <title>Roseiconus lacunae JC819 isolated from Gulf of Mannar region, Tamil Nadu.</title>
        <authorList>
            <person name="Pk S."/>
            <person name="Ch S."/>
            <person name="Ch V.R."/>
        </authorList>
    </citation>
    <scope>NUCLEOTIDE SEQUENCE [LARGE SCALE GENOMIC DNA]</scope>
    <source>
        <strain evidence="8 9">JC819</strain>
    </source>
</reference>
<dbReference type="InterPro" id="IPR003565">
    <property type="entry name" value="Tetra_PHTase"/>
</dbReference>
<evidence type="ECO:0000259" key="7">
    <source>
        <dbReference type="PROSITE" id="PS51462"/>
    </source>
</evidence>
<dbReference type="PROSITE" id="PS51462">
    <property type="entry name" value="NUDIX"/>
    <property type="match status" value="1"/>
</dbReference>
<keyword evidence="3" id="KW-0547">Nucleotide-binding</keyword>
<dbReference type="CDD" id="cd03428">
    <property type="entry name" value="NUDIX_Ap4A_Nudt2"/>
    <property type="match status" value="1"/>
</dbReference>
<dbReference type="InterPro" id="IPR051325">
    <property type="entry name" value="Nudix_hydrolase_domain"/>
</dbReference>
<feature type="domain" description="Nudix hydrolase" evidence="7">
    <location>
        <begin position="7"/>
        <end position="139"/>
    </location>
</feature>
<comment type="caution">
    <text evidence="8">The sequence shown here is derived from an EMBL/GenBank/DDBJ whole genome shotgun (WGS) entry which is preliminary data.</text>
</comment>